<dbReference type="EMBL" id="BAAFJT010000040">
    <property type="protein sequence ID" value="GAB0205646.1"/>
    <property type="molecule type" value="Genomic_DNA"/>
</dbReference>
<proteinExistence type="predicted"/>
<dbReference type="PANTHER" id="PTHR33395:SF22">
    <property type="entry name" value="REVERSE TRANSCRIPTASE DOMAIN-CONTAINING PROTEIN"/>
    <property type="match status" value="1"/>
</dbReference>
<accession>A0ABC9Y6S6</accession>
<evidence type="ECO:0000313" key="1">
    <source>
        <dbReference type="EMBL" id="GAB0205646.1"/>
    </source>
</evidence>
<organism evidence="1 2">
    <name type="scientific">Grus japonensis</name>
    <name type="common">Japanese crane</name>
    <name type="synonym">Red-crowned crane</name>
    <dbReference type="NCBI Taxonomy" id="30415"/>
    <lineage>
        <taxon>Eukaryota</taxon>
        <taxon>Metazoa</taxon>
        <taxon>Chordata</taxon>
        <taxon>Craniata</taxon>
        <taxon>Vertebrata</taxon>
        <taxon>Euteleostomi</taxon>
        <taxon>Archelosauria</taxon>
        <taxon>Archosauria</taxon>
        <taxon>Dinosauria</taxon>
        <taxon>Saurischia</taxon>
        <taxon>Theropoda</taxon>
        <taxon>Coelurosauria</taxon>
        <taxon>Aves</taxon>
        <taxon>Neognathae</taxon>
        <taxon>Neoaves</taxon>
        <taxon>Gruiformes</taxon>
        <taxon>Gruidae</taxon>
        <taxon>Grus</taxon>
    </lineage>
</organism>
<comment type="caution">
    <text evidence="1">The sequence shown here is derived from an EMBL/GenBank/DDBJ whole genome shotgun (WGS) entry which is preliminary data.</text>
</comment>
<dbReference type="AlphaFoldDB" id="A0ABC9Y6S6"/>
<dbReference type="Gene3D" id="3.60.10.10">
    <property type="entry name" value="Endonuclease/exonuclease/phosphatase"/>
    <property type="match status" value="1"/>
</dbReference>
<dbReference type="PANTHER" id="PTHR33395">
    <property type="entry name" value="TRANSCRIPTASE, PUTATIVE-RELATED-RELATED"/>
    <property type="match status" value="1"/>
</dbReference>
<dbReference type="InterPro" id="IPR036691">
    <property type="entry name" value="Endo/exonu/phosph_ase_sf"/>
</dbReference>
<sequence length="202" mass="22850">MELCLVMDEELKESLWVMIKERAGKGNIIVDVCYRPPDQEEQVDETLYRQIGVASSLQTLILMGVFNYPNICWMDNTPEHRQSRRFLEYTDDNFLLQVIEKPTRTDGLLDFIFTHQQEAHEGQEIIGSIQHGFSKGKSCLTNLINFYSETSSVPQGSVLGPVLFNIFINDLDDGADYTLSKFADDTKLGGVADMLEGCIAIQ</sequence>
<protein>
    <recommendedName>
        <fullName evidence="3">Reverse transcriptase domain-containing protein</fullName>
    </recommendedName>
</protein>
<keyword evidence="2" id="KW-1185">Reference proteome</keyword>
<evidence type="ECO:0008006" key="3">
    <source>
        <dbReference type="Google" id="ProtNLM"/>
    </source>
</evidence>
<dbReference type="Proteomes" id="UP001623348">
    <property type="component" value="Unassembled WGS sequence"/>
</dbReference>
<reference evidence="1 2" key="1">
    <citation type="submission" date="2024-06" db="EMBL/GenBank/DDBJ databases">
        <title>The draft genome of Grus japonensis, version 3.</title>
        <authorList>
            <person name="Nabeshima K."/>
            <person name="Suzuki S."/>
            <person name="Onuma M."/>
        </authorList>
    </citation>
    <scope>NUCLEOTIDE SEQUENCE [LARGE SCALE GENOMIC DNA]</scope>
    <source>
        <strain evidence="1 2">451A</strain>
    </source>
</reference>
<name>A0ABC9Y6S6_GRUJA</name>
<gene>
    <name evidence="1" type="ORF">GRJ2_003030200</name>
</gene>
<evidence type="ECO:0000313" key="2">
    <source>
        <dbReference type="Proteomes" id="UP001623348"/>
    </source>
</evidence>